<comment type="subcellular location">
    <subcellularLocation>
        <location evidence="1 9">Cell membrane</location>
        <topology evidence="1 9">Single-pass membrane protein</topology>
    </subcellularLocation>
</comment>
<comment type="similarity">
    <text evidence="9">Belongs to the TatA/E family.</text>
</comment>
<dbReference type="PANTHER" id="PTHR42982">
    <property type="entry name" value="SEC-INDEPENDENT PROTEIN TRANSLOCASE PROTEIN TATA"/>
    <property type="match status" value="1"/>
</dbReference>
<evidence type="ECO:0000256" key="5">
    <source>
        <dbReference type="ARBA" id="ARBA00022927"/>
    </source>
</evidence>
<evidence type="ECO:0000256" key="9">
    <source>
        <dbReference type="HAMAP-Rule" id="MF_00236"/>
    </source>
</evidence>
<evidence type="ECO:0000256" key="7">
    <source>
        <dbReference type="ARBA" id="ARBA00023010"/>
    </source>
</evidence>
<keyword evidence="4 9" id="KW-0812">Transmembrane</keyword>
<dbReference type="EMBL" id="BMJD01000016">
    <property type="protein sequence ID" value="GGB44670.1"/>
    <property type="molecule type" value="Genomic_DNA"/>
</dbReference>
<evidence type="ECO:0000256" key="4">
    <source>
        <dbReference type="ARBA" id="ARBA00022692"/>
    </source>
</evidence>
<accession>A0A9W5TYC3</accession>
<evidence type="ECO:0000256" key="3">
    <source>
        <dbReference type="ARBA" id="ARBA00022475"/>
    </source>
</evidence>
<evidence type="ECO:0000256" key="6">
    <source>
        <dbReference type="ARBA" id="ARBA00022989"/>
    </source>
</evidence>
<keyword evidence="11" id="KW-1185">Reference proteome</keyword>
<feature type="transmembrane region" description="Helical" evidence="9">
    <location>
        <begin position="6"/>
        <end position="23"/>
    </location>
</feature>
<dbReference type="Gene3D" id="1.20.5.3310">
    <property type="match status" value="1"/>
</dbReference>
<evidence type="ECO:0000256" key="1">
    <source>
        <dbReference type="ARBA" id="ARBA00004162"/>
    </source>
</evidence>
<dbReference type="Proteomes" id="UP000621492">
    <property type="component" value="Unassembled WGS sequence"/>
</dbReference>
<proteinExistence type="inferred from homology"/>
<comment type="function">
    <text evidence="9">Part of the twin-arginine translocation (Tat) system that transports large folded proteins containing a characteristic twin-arginine motif in their signal peptide across membranes. TatA could form the protein-conducting channel of the Tat system.</text>
</comment>
<keyword evidence="5 9" id="KW-0653">Protein transport</keyword>
<keyword evidence="6 9" id="KW-1133">Transmembrane helix</keyword>
<dbReference type="PANTHER" id="PTHR42982:SF1">
    <property type="entry name" value="SEC-INDEPENDENT PROTEIN TRANSLOCASE PROTEIN TATA"/>
    <property type="match status" value="1"/>
</dbReference>
<dbReference type="RefSeq" id="WP_188725203.1">
    <property type="nucleotide sequence ID" value="NZ_BMJD01000016.1"/>
</dbReference>
<reference evidence="10" key="1">
    <citation type="journal article" date="2014" name="Int. J. Syst. Evol. Microbiol.">
        <title>Complete genome sequence of Corynebacterium casei LMG S-19264T (=DSM 44701T), isolated from a smear-ripened cheese.</title>
        <authorList>
            <consortium name="US DOE Joint Genome Institute (JGI-PGF)"/>
            <person name="Walter F."/>
            <person name="Albersmeier A."/>
            <person name="Kalinowski J."/>
            <person name="Ruckert C."/>
        </authorList>
    </citation>
    <scope>NUCLEOTIDE SEQUENCE</scope>
    <source>
        <strain evidence="10">CGMCC 1.15454</strain>
    </source>
</reference>
<keyword evidence="8 9" id="KW-0472">Membrane</keyword>
<comment type="subunit">
    <text evidence="9">Forms a complex with TatC.</text>
</comment>
<comment type="caution">
    <text evidence="10">The sequence shown here is derived from an EMBL/GenBank/DDBJ whole genome shotgun (WGS) entry which is preliminary data.</text>
</comment>
<dbReference type="HAMAP" id="MF_00236">
    <property type="entry name" value="TatA_E"/>
    <property type="match status" value="1"/>
</dbReference>
<evidence type="ECO:0000256" key="8">
    <source>
        <dbReference type="ARBA" id="ARBA00023136"/>
    </source>
</evidence>
<gene>
    <name evidence="9" type="primary">tatA</name>
    <name evidence="10" type="ORF">GCM10011409_22820</name>
</gene>
<dbReference type="GO" id="GO:0008320">
    <property type="term" value="F:protein transmembrane transporter activity"/>
    <property type="evidence" value="ECO:0007669"/>
    <property type="project" value="UniProtKB-UniRule"/>
</dbReference>
<evidence type="ECO:0000313" key="10">
    <source>
        <dbReference type="EMBL" id="GGB44670.1"/>
    </source>
</evidence>
<keyword evidence="3 9" id="KW-1003">Cell membrane</keyword>
<evidence type="ECO:0000256" key="2">
    <source>
        <dbReference type="ARBA" id="ARBA00022448"/>
    </source>
</evidence>
<sequence>MLSQIGIPGVIILLIICIVAFGAKNLPDIGRSVGESLKEFKGAFNDERKAVDQESNQKEGQ</sequence>
<reference evidence="10" key="2">
    <citation type="submission" date="2020-09" db="EMBL/GenBank/DDBJ databases">
        <authorList>
            <person name="Sun Q."/>
            <person name="Zhou Y."/>
        </authorList>
    </citation>
    <scope>NUCLEOTIDE SEQUENCE</scope>
    <source>
        <strain evidence="10">CGMCC 1.15454</strain>
    </source>
</reference>
<evidence type="ECO:0000313" key="11">
    <source>
        <dbReference type="Proteomes" id="UP000621492"/>
    </source>
</evidence>
<organism evidence="10 11">
    <name type="scientific">Lentibacillus populi</name>
    <dbReference type="NCBI Taxonomy" id="1827502"/>
    <lineage>
        <taxon>Bacteria</taxon>
        <taxon>Bacillati</taxon>
        <taxon>Bacillota</taxon>
        <taxon>Bacilli</taxon>
        <taxon>Bacillales</taxon>
        <taxon>Bacillaceae</taxon>
        <taxon>Lentibacillus</taxon>
    </lineage>
</organism>
<dbReference type="AlphaFoldDB" id="A0A9W5TYC3"/>
<keyword evidence="7 9" id="KW-0811">Translocation</keyword>
<keyword evidence="2 9" id="KW-0813">Transport</keyword>
<dbReference type="InterPro" id="IPR003369">
    <property type="entry name" value="TatA/B/E"/>
</dbReference>
<protein>
    <recommendedName>
        <fullName evidence="9">Sec-independent protein translocase protein TatA</fullName>
    </recommendedName>
</protein>
<dbReference type="GO" id="GO:0033281">
    <property type="term" value="C:TAT protein transport complex"/>
    <property type="evidence" value="ECO:0007669"/>
    <property type="project" value="UniProtKB-UniRule"/>
</dbReference>
<dbReference type="Pfam" id="PF02416">
    <property type="entry name" value="TatA_B_E"/>
    <property type="match status" value="1"/>
</dbReference>
<dbReference type="GO" id="GO:0043953">
    <property type="term" value="P:protein transport by the Tat complex"/>
    <property type="evidence" value="ECO:0007669"/>
    <property type="project" value="UniProtKB-UniRule"/>
</dbReference>
<dbReference type="InterPro" id="IPR006312">
    <property type="entry name" value="TatA/E"/>
</dbReference>
<name>A0A9W5TYC3_9BACI</name>